<evidence type="ECO:0000313" key="2">
    <source>
        <dbReference type="EnsemblPlants" id="KQL26751"/>
    </source>
</evidence>
<name>K3ZYB5_SETIT</name>
<dbReference type="InParanoid" id="K3ZYB5"/>
<dbReference type="EMBL" id="AGNK02001344">
    <property type="status" value="NOT_ANNOTATED_CDS"/>
    <property type="molecule type" value="Genomic_DNA"/>
</dbReference>
<reference evidence="3" key="1">
    <citation type="journal article" date="2012" name="Nat. Biotechnol.">
        <title>Reference genome sequence of the model plant Setaria.</title>
        <authorList>
            <person name="Bennetzen J.L."/>
            <person name="Schmutz J."/>
            <person name="Wang H."/>
            <person name="Percifield R."/>
            <person name="Hawkins J."/>
            <person name="Pontaroli A.C."/>
            <person name="Estep M."/>
            <person name="Feng L."/>
            <person name="Vaughn J.N."/>
            <person name="Grimwood J."/>
            <person name="Jenkins J."/>
            <person name="Barry K."/>
            <person name="Lindquist E."/>
            <person name="Hellsten U."/>
            <person name="Deshpande S."/>
            <person name="Wang X."/>
            <person name="Wu X."/>
            <person name="Mitros T."/>
            <person name="Triplett J."/>
            <person name="Yang X."/>
            <person name="Ye C.Y."/>
            <person name="Mauro-Herrera M."/>
            <person name="Wang L."/>
            <person name="Li P."/>
            <person name="Sharma M."/>
            <person name="Sharma R."/>
            <person name="Ronald P.C."/>
            <person name="Panaud O."/>
            <person name="Kellogg E.A."/>
            <person name="Brutnell T.P."/>
            <person name="Doust A.N."/>
            <person name="Tuskan G.A."/>
            <person name="Rokhsar D."/>
            <person name="Devos K.M."/>
        </authorList>
    </citation>
    <scope>NUCLEOTIDE SEQUENCE [LARGE SCALE GENOMIC DNA]</scope>
    <source>
        <strain evidence="3">cv. Yugu1</strain>
    </source>
</reference>
<dbReference type="AlphaFoldDB" id="K3ZYB5"/>
<dbReference type="HOGENOM" id="CLU_178092_0_0_1"/>
<accession>K3ZYB5</accession>
<organism evidence="2 3">
    <name type="scientific">Setaria italica</name>
    <name type="common">Foxtail millet</name>
    <name type="synonym">Panicum italicum</name>
    <dbReference type="NCBI Taxonomy" id="4555"/>
    <lineage>
        <taxon>Eukaryota</taxon>
        <taxon>Viridiplantae</taxon>
        <taxon>Streptophyta</taxon>
        <taxon>Embryophyta</taxon>
        <taxon>Tracheophyta</taxon>
        <taxon>Spermatophyta</taxon>
        <taxon>Magnoliopsida</taxon>
        <taxon>Liliopsida</taxon>
        <taxon>Poales</taxon>
        <taxon>Poaceae</taxon>
        <taxon>PACMAD clade</taxon>
        <taxon>Panicoideae</taxon>
        <taxon>Panicodae</taxon>
        <taxon>Paniceae</taxon>
        <taxon>Cenchrinae</taxon>
        <taxon>Setaria</taxon>
    </lineage>
</organism>
<dbReference type="Gramene" id="KQL26751">
    <property type="protein sequence ID" value="KQL26751"/>
    <property type="gene ID" value="SETIT_031597mg"/>
</dbReference>
<evidence type="ECO:0000256" key="1">
    <source>
        <dbReference type="SAM" id="MobiDB-lite"/>
    </source>
</evidence>
<dbReference type="EnsemblPlants" id="KQL26751">
    <property type="protein sequence ID" value="KQL26751"/>
    <property type="gene ID" value="SETIT_031597mg"/>
</dbReference>
<sequence length="104" mass="11113">MPEQMNEEPLGVGARDCAGGLVGWMGLCASAGSASVHSQTQLQRRCRAHVAGHQPREAPSALAAVRSAPRPSSPRKNRPPFYPQPRTLASSPCGFPAPRSRRGW</sequence>
<feature type="region of interest" description="Disordered" evidence="1">
    <location>
        <begin position="49"/>
        <end position="104"/>
    </location>
</feature>
<dbReference type="Proteomes" id="UP000004995">
    <property type="component" value="Unassembled WGS sequence"/>
</dbReference>
<keyword evidence="3" id="KW-1185">Reference proteome</keyword>
<feature type="compositionally biased region" description="Low complexity" evidence="1">
    <location>
        <begin position="58"/>
        <end position="70"/>
    </location>
</feature>
<protein>
    <submittedName>
        <fullName evidence="2">Uncharacterized protein</fullName>
    </submittedName>
</protein>
<proteinExistence type="predicted"/>
<evidence type="ECO:0000313" key="3">
    <source>
        <dbReference type="Proteomes" id="UP000004995"/>
    </source>
</evidence>
<reference evidence="2" key="2">
    <citation type="submission" date="2018-08" db="UniProtKB">
        <authorList>
            <consortium name="EnsemblPlants"/>
        </authorList>
    </citation>
    <scope>IDENTIFICATION</scope>
    <source>
        <strain evidence="2">Yugu1</strain>
    </source>
</reference>